<reference evidence="1" key="2">
    <citation type="journal article" date="2015" name="Fish Shellfish Immunol.">
        <title>Early steps in the European eel (Anguilla anguilla)-Vibrio vulnificus interaction in the gills: Role of the RtxA13 toxin.</title>
        <authorList>
            <person name="Callol A."/>
            <person name="Pajuelo D."/>
            <person name="Ebbesson L."/>
            <person name="Teles M."/>
            <person name="MacKenzie S."/>
            <person name="Amaro C."/>
        </authorList>
    </citation>
    <scope>NUCLEOTIDE SEQUENCE</scope>
</reference>
<proteinExistence type="predicted"/>
<evidence type="ECO:0000313" key="1">
    <source>
        <dbReference type="EMBL" id="JAH42390.1"/>
    </source>
</evidence>
<sequence length="49" mass="5724">MTATKMRRCITQIRNKVEKLTLQHKSSRLSLSHTHLLSKGLHYYICPVT</sequence>
<protein>
    <submittedName>
        <fullName evidence="1">Uncharacterized protein</fullName>
    </submittedName>
</protein>
<accession>A0A0E9SP03</accession>
<name>A0A0E9SP03_ANGAN</name>
<dbReference type="EMBL" id="GBXM01066187">
    <property type="protein sequence ID" value="JAH42390.1"/>
    <property type="molecule type" value="Transcribed_RNA"/>
</dbReference>
<organism evidence="1">
    <name type="scientific">Anguilla anguilla</name>
    <name type="common">European freshwater eel</name>
    <name type="synonym">Muraena anguilla</name>
    <dbReference type="NCBI Taxonomy" id="7936"/>
    <lineage>
        <taxon>Eukaryota</taxon>
        <taxon>Metazoa</taxon>
        <taxon>Chordata</taxon>
        <taxon>Craniata</taxon>
        <taxon>Vertebrata</taxon>
        <taxon>Euteleostomi</taxon>
        <taxon>Actinopterygii</taxon>
        <taxon>Neopterygii</taxon>
        <taxon>Teleostei</taxon>
        <taxon>Anguilliformes</taxon>
        <taxon>Anguillidae</taxon>
        <taxon>Anguilla</taxon>
    </lineage>
</organism>
<reference evidence="1" key="1">
    <citation type="submission" date="2014-11" db="EMBL/GenBank/DDBJ databases">
        <authorList>
            <person name="Amaro Gonzalez C."/>
        </authorList>
    </citation>
    <scope>NUCLEOTIDE SEQUENCE</scope>
</reference>
<dbReference type="AlphaFoldDB" id="A0A0E9SP03"/>